<dbReference type="GeneID" id="25277355"/>
<comment type="similarity">
    <text evidence="2">Belongs to the FAD-binding monooxygenase family.</text>
</comment>
<dbReference type="HOGENOM" id="CLU_006937_6_2_1"/>
<comment type="cofactor">
    <cofactor evidence="1">
        <name>FAD</name>
        <dbReference type="ChEBI" id="CHEBI:57692"/>
    </cofactor>
</comment>
<evidence type="ECO:0000313" key="6">
    <source>
        <dbReference type="EMBL" id="KEF60849.1"/>
    </source>
</evidence>
<sequence length="572" mass="64888">MPLIPTSAPLLQHDQVPDYPQCTPHRLKIIHIGMGASGLVFAHKVEKYLKNAELVCYERNSTIGGTWYENRYPGCACDIPAHTYTFPFHGNAEWSGYYSGSSEIQDYFLRFAKTFCVEKYAVLNTEVLACRWDGDQWIVELCKKDGTTFTDNCDVLVNGSGIFNKWKWPNIEGLTEFSGVVAHSANWPQDIDWTNKNIAVIGTGSSSIQMVPKFAANAKQVTVFMRNRTYIGPQIASGVSNKDADPDAVEPSAAGKHYYTEKEKARFRQDPEYHLKYRRDVERAVVSGFSIFYRGSKANLEAKAIMQKNMADRIGAGHEELKARLIPDWSPGCRRLTPGEGYLESLVKSNVSPTFEEIIKITPDGILTNDGIEHKVDIIACATGFDVQYLPHFKITGINGQVMQDREPNVYASIASPGFPNYFVVNGPRGNWGQGCALPSHEVQAEYIIQICKKIQEDGIKAMMPKEEATLQLNLYMDAWHQKNSVWAEGCRSWYKDNKPDGRIHIWPGSLYHHLKYMKRPRYEHYDIAYRDPDNMFAFLGNGLTITEVNSDKETMPVPYIRNDEDELWDIE</sequence>
<dbReference type="PANTHER" id="PTHR42877:SF8">
    <property type="entry name" value="MONOOXYGENASE"/>
    <property type="match status" value="1"/>
</dbReference>
<gene>
    <name evidence="6" type="ORF">A1O9_02411</name>
</gene>
<dbReference type="GO" id="GO:0050660">
    <property type="term" value="F:flavin adenine dinucleotide binding"/>
    <property type="evidence" value="ECO:0007669"/>
    <property type="project" value="InterPro"/>
</dbReference>
<protein>
    <recommendedName>
        <fullName evidence="8">Cyclohexanone monooxygenase</fullName>
    </recommendedName>
</protein>
<evidence type="ECO:0008006" key="8">
    <source>
        <dbReference type="Google" id="ProtNLM"/>
    </source>
</evidence>
<dbReference type="Pfam" id="PF00743">
    <property type="entry name" value="FMO-like"/>
    <property type="match status" value="1"/>
</dbReference>
<keyword evidence="3" id="KW-0285">Flavoprotein</keyword>
<dbReference type="Proteomes" id="UP000027920">
    <property type="component" value="Unassembled WGS sequence"/>
</dbReference>
<dbReference type="VEuPathDB" id="FungiDB:A1O9_02411"/>
<keyword evidence="5" id="KW-0560">Oxidoreductase</keyword>
<organism evidence="6 7">
    <name type="scientific">Exophiala aquamarina CBS 119918</name>
    <dbReference type="NCBI Taxonomy" id="1182545"/>
    <lineage>
        <taxon>Eukaryota</taxon>
        <taxon>Fungi</taxon>
        <taxon>Dikarya</taxon>
        <taxon>Ascomycota</taxon>
        <taxon>Pezizomycotina</taxon>
        <taxon>Eurotiomycetes</taxon>
        <taxon>Chaetothyriomycetidae</taxon>
        <taxon>Chaetothyriales</taxon>
        <taxon>Herpotrichiellaceae</taxon>
        <taxon>Exophiala</taxon>
    </lineage>
</organism>
<evidence type="ECO:0000256" key="5">
    <source>
        <dbReference type="ARBA" id="ARBA00023002"/>
    </source>
</evidence>
<dbReference type="PRINTS" id="PR00370">
    <property type="entry name" value="FMOXYGENASE"/>
</dbReference>
<dbReference type="InterPro" id="IPR000960">
    <property type="entry name" value="Flavin_mOase"/>
</dbReference>
<keyword evidence="4" id="KW-0274">FAD</keyword>
<evidence type="ECO:0000256" key="2">
    <source>
        <dbReference type="ARBA" id="ARBA00010139"/>
    </source>
</evidence>
<dbReference type="GO" id="GO:0004499">
    <property type="term" value="F:N,N-dimethylaniline monooxygenase activity"/>
    <property type="evidence" value="ECO:0007669"/>
    <property type="project" value="InterPro"/>
</dbReference>
<keyword evidence="7" id="KW-1185">Reference proteome</keyword>
<name>A0A072PL95_9EURO</name>
<dbReference type="Gene3D" id="3.50.50.60">
    <property type="entry name" value="FAD/NAD(P)-binding domain"/>
    <property type="match status" value="2"/>
</dbReference>
<dbReference type="OrthoDB" id="74360at2759"/>
<dbReference type="RefSeq" id="XP_013263439.1">
    <property type="nucleotide sequence ID" value="XM_013407985.1"/>
</dbReference>
<dbReference type="InterPro" id="IPR020946">
    <property type="entry name" value="Flavin_mOase-like"/>
</dbReference>
<dbReference type="AlphaFoldDB" id="A0A072PL95"/>
<evidence type="ECO:0000256" key="3">
    <source>
        <dbReference type="ARBA" id="ARBA00022630"/>
    </source>
</evidence>
<evidence type="ECO:0000256" key="4">
    <source>
        <dbReference type="ARBA" id="ARBA00022827"/>
    </source>
</evidence>
<comment type="caution">
    <text evidence="6">The sequence shown here is derived from an EMBL/GenBank/DDBJ whole genome shotgun (WGS) entry which is preliminary data.</text>
</comment>
<dbReference type="EMBL" id="AMGV01000002">
    <property type="protein sequence ID" value="KEF60849.1"/>
    <property type="molecule type" value="Genomic_DNA"/>
</dbReference>
<dbReference type="SUPFAM" id="SSF51905">
    <property type="entry name" value="FAD/NAD(P)-binding domain"/>
    <property type="match status" value="3"/>
</dbReference>
<reference evidence="6 7" key="1">
    <citation type="submission" date="2013-03" db="EMBL/GenBank/DDBJ databases">
        <title>The Genome Sequence of Exophiala aquamarina CBS 119918.</title>
        <authorList>
            <consortium name="The Broad Institute Genomics Platform"/>
            <person name="Cuomo C."/>
            <person name="de Hoog S."/>
            <person name="Gorbushina A."/>
            <person name="Walker B."/>
            <person name="Young S.K."/>
            <person name="Zeng Q."/>
            <person name="Gargeya S."/>
            <person name="Fitzgerald M."/>
            <person name="Haas B."/>
            <person name="Abouelleil A."/>
            <person name="Allen A.W."/>
            <person name="Alvarado L."/>
            <person name="Arachchi H.M."/>
            <person name="Berlin A.M."/>
            <person name="Chapman S.B."/>
            <person name="Gainer-Dewar J."/>
            <person name="Goldberg J."/>
            <person name="Griggs A."/>
            <person name="Gujja S."/>
            <person name="Hansen M."/>
            <person name="Howarth C."/>
            <person name="Imamovic A."/>
            <person name="Ireland A."/>
            <person name="Larimer J."/>
            <person name="McCowan C."/>
            <person name="Murphy C."/>
            <person name="Pearson M."/>
            <person name="Poon T.W."/>
            <person name="Priest M."/>
            <person name="Roberts A."/>
            <person name="Saif S."/>
            <person name="Shea T."/>
            <person name="Sisk P."/>
            <person name="Sykes S."/>
            <person name="Wortman J."/>
            <person name="Nusbaum C."/>
            <person name="Birren B."/>
        </authorList>
    </citation>
    <scope>NUCLEOTIDE SEQUENCE [LARGE SCALE GENOMIC DNA]</scope>
    <source>
        <strain evidence="6 7">CBS 119918</strain>
    </source>
</reference>
<proteinExistence type="inferred from homology"/>
<dbReference type="GO" id="GO:0050661">
    <property type="term" value="F:NADP binding"/>
    <property type="evidence" value="ECO:0007669"/>
    <property type="project" value="InterPro"/>
</dbReference>
<accession>A0A072PL95</accession>
<dbReference type="InterPro" id="IPR036188">
    <property type="entry name" value="FAD/NAD-bd_sf"/>
</dbReference>
<dbReference type="InterPro" id="IPR051209">
    <property type="entry name" value="FAD-bind_Monooxygenase_sf"/>
</dbReference>
<evidence type="ECO:0000256" key="1">
    <source>
        <dbReference type="ARBA" id="ARBA00001974"/>
    </source>
</evidence>
<dbReference type="PANTHER" id="PTHR42877">
    <property type="entry name" value="L-ORNITHINE N(5)-MONOOXYGENASE-RELATED"/>
    <property type="match status" value="1"/>
</dbReference>
<evidence type="ECO:0000313" key="7">
    <source>
        <dbReference type="Proteomes" id="UP000027920"/>
    </source>
</evidence>